<feature type="compositionally biased region" description="Polar residues" evidence="1">
    <location>
        <begin position="458"/>
        <end position="473"/>
    </location>
</feature>
<keyword evidence="3" id="KW-1185">Reference proteome</keyword>
<feature type="compositionally biased region" description="Pro residues" evidence="1">
    <location>
        <begin position="87"/>
        <end position="97"/>
    </location>
</feature>
<dbReference type="PaxDb" id="3827-XP_004506937.1"/>
<dbReference type="InterPro" id="IPR046796">
    <property type="entry name" value="Transposase_32_dom"/>
</dbReference>
<protein>
    <submittedName>
        <fullName evidence="4">Uncharacterized protein LOC101490320</fullName>
    </submittedName>
</protein>
<dbReference type="RefSeq" id="XP_012573052.1">
    <property type="nucleotide sequence ID" value="XM_012717598.1"/>
</dbReference>
<accession>A0A1S3EB42</accession>
<proteinExistence type="predicted"/>
<evidence type="ECO:0000256" key="1">
    <source>
        <dbReference type="SAM" id="MobiDB-lite"/>
    </source>
</evidence>
<feature type="domain" description="Putative plant transposon protein" evidence="2">
    <location>
        <begin position="264"/>
        <end position="439"/>
    </location>
</feature>
<feature type="region of interest" description="Disordered" evidence="1">
    <location>
        <begin position="458"/>
        <end position="552"/>
    </location>
</feature>
<feature type="compositionally biased region" description="Low complexity" evidence="1">
    <location>
        <begin position="222"/>
        <end position="240"/>
    </location>
</feature>
<feature type="region of interest" description="Disordered" evidence="1">
    <location>
        <begin position="1"/>
        <end position="255"/>
    </location>
</feature>
<feature type="compositionally biased region" description="Polar residues" evidence="1">
    <location>
        <begin position="130"/>
        <end position="141"/>
    </location>
</feature>
<organism evidence="3 4">
    <name type="scientific">Cicer arietinum</name>
    <name type="common">Chickpea</name>
    <name type="synonym">Garbanzo</name>
    <dbReference type="NCBI Taxonomy" id="3827"/>
    <lineage>
        <taxon>Eukaryota</taxon>
        <taxon>Viridiplantae</taxon>
        <taxon>Streptophyta</taxon>
        <taxon>Embryophyta</taxon>
        <taxon>Tracheophyta</taxon>
        <taxon>Spermatophyta</taxon>
        <taxon>Magnoliopsida</taxon>
        <taxon>eudicotyledons</taxon>
        <taxon>Gunneridae</taxon>
        <taxon>Pentapetalae</taxon>
        <taxon>rosids</taxon>
        <taxon>fabids</taxon>
        <taxon>Fabales</taxon>
        <taxon>Fabaceae</taxon>
        <taxon>Papilionoideae</taxon>
        <taxon>50 kb inversion clade</taxon>
        <taxon>NPAAA clade</taxon>
        <taxon>Hologalegina</taxon>
        <taxon>IRL clade</taxon>
        <taxon>Cicereae</taxon>
        <taxon>Cicer</taxon>
    </lineage>
</organism>
<dbReference type="AlphaFoldDB" id="A0A1S3EB42"/>
<gene>
    <name evidence="4" type="primary">LOC101490320</name>
</gene>
<feature type="compositionally biased region" description="Polar residues" evidence="1">
    <location>
        <begin position="37"/>
        <end position="48"/>
    </location>
</feature>
<evidence type="ECO:0000313" key="4">
    <source>
        <dbReference type="RefSeq" id="XP_012573052.1"/>
    </source>
</evidence>
<reference evidence="4" key="2">
    <citation type="submission" date="2025-08" db="UniProtKB">
        <authorList>
            <consortium name="RefSeq"/>
        </authorList>
    </citation>
    <scope>IDENTIFICATION</scope>
    <source>
        <tissue evidence="4">Etiolated seedlings</tissue>
    </source>
</reference>
<feature type="compositionally biased region" description="Polar residues" evidence="1">
    <location>
        <begin position="183"/>
        <end position="193"/>
    </location>
</feature>
<sequence length="619" mass="68684">MPLSTFLPPLYTRPTPNYAQVPPHLRTRITPPRRSMRVQSGIGTSKSMNPKPFYFIISDSESDDSSESCPPVEKSPTQSEPQRHPMPTVPTPPPQNPPTTTNPSTPSKSAFSSEPSHATPPHQKRRSLNDIVSPSPNQKEPLSQPKPPSKPMRTKNTITIAQFLARKNLPNPQRKKTLAPKQNLKNSQKPTSPEQERSPTAPPQECSPPQEHSPIAPPPKSSPQKNSKRSSPISTSSDSEPSPPTKKPKQNAPPLISLHHTNALGWTSFLKISESFFPEVVRAFYCNAKTFADKSLFISKIKGVEIRLTPDILANILQLPTEGPSVYGDNWYSALGLRKTDVQAELFEENSTRYLAIYLKPLPKIFNNMCQHTLLPHCGSHEYVSDNNALLIYHMLNCKRLNLPHVILQHMICAAQKDYKKNIVPYGMVLTKIFRHFGVSLASEKSLIKISKFSTKNLSHMRNTTSAPTTTLPSCPISLKRKRSDGRRPSRNFVSLSSPSTDPKAISDKTPTPERSPPPPERSPEHIPSHPTLFAQTSGAIPSHIPSFSQPPHYPTHDFSTLLSNPLLSTMSPLFVSPQKTSSSIFGISQFLNFPAPADHSTSSVGPLPSHQIYAFYYK</sequence>
<dbReference type="Pfam" id="PF20167">
    <property type="entry name" value="Transposase_32"/>
    <property type="match status" value="1"/>
</dbReference>
<dbReference type="STRING" id="3827.A0A1S3EB42"/>
<evidence type="ECO:0000313" key="3">
    <source>
        <dbReference type="Proteomes" id="UP000087171"/>
    </source>
</evidence>
<feature type="compositionally biased region" description="Polar residues" evidence="1">
    <location>
        <begin position="534"/>
        <end position="550"/>
    </location>
</feature>
<dbReference type="Proteomes" id="UP000087171">
    <property type="component" value="Chromosome Ca6"/>
</dbReference>
<evidence type="ECO:0000259" key="2">
    <source>
        <dbReference type="Pfam" id="PF20167"/>
    </source>
</evidence>
<feature type="compositionally biased region" description="Polar residues" evidence="1">
    <location>
        <begin position="107"/>
        <end position="116"/>
    </location>
</feature>
<name>A0A1S3EB42_CICAR</name>
<feature type="compositionally biased region" description="Polar residues" evidence="1">
    <location>
        <begin position="492"/>
        <end position="501"/>
    </location>
</feature>
<reference evidence="3" key="1">
    <citation type="journal article" date="2013" name="Nat. Biotechnol.">
        <title>Draft genome sequence of chickpea (Cicer arietinum) provides a resource for trait improvement.</title>
        <authorList>
            <person name="Varshney R.K."/>
            <person name="Song C."/>
            <person name="Saxena R.K."/>
            <person name="Azam S."/>
            <person name="Yu S."/>
            <person name="Sharpe A.G."/>
            <person name="Cannon S."/>
            <person name="Baek J."/>
            <person name="Rosen B.D."/>
            <person name="Tar'an B."/>
            <person name="Millan T."/>
            <person name="Zhang X."/>
            <person name="Ramsay L.D."/>
            <person name="Iwata A."/>
            <person name="Wang Y."/>
            <person name="Nelson W."/>
            <person name="Farmer A.D."/>
            <person name="Gaur P.M."/>
            <person name="Soderlund C."/>
            <person name="Penmetsa R.V."/>
            <person name="Xu C."/>
            <person name="Bharti A.K."/>
            <person name="He W."/>
            <person name="Winter P."/>
            <person name="Zhao S."/>
            <person name="Hane J.K."/>
            <person name="Carrasquilla-Garcia N."/>
            <person name="Condie J.A."/>
            <person name="Upadhyaya H.D."/>
            <person name="Luo M.C."/>
            <person name="Thudi M."/>
            <person name="Gowda C.L."/>
            <person name="Singh N.P."/>
            <person name="Lichtenzveig J."/>
            <person name="Gali K.K."/>
            <person name="Rubio J."/>
            <person name="Nadarajan N."/>
            <person name="Dolezel J."/>
            <person name="Bansal K.C."/>
            <person name="Xu X."/>
            <person name="Edwards D."/>
            <person name="Zhang G."/>
            <person name="Kahl G."/>
            <person name="Gil J."/>
            <person name="Singh K.B."/>
            <person name="Datta S.K."/>
            <person name="Jackson S.A."/>
            <person name="Wang J."/>
            <person name="Cook D.R."/>
        </authorList>
    </citation>
    <scope>NUCLEOTIDE SEQUENCE [LARGE SCALE GENOMIC DNA]</scope>
    <source>
        <strain evidence="3">cv. CDC Frontier</strain>
    </source>
</reference>
<dbReference type="OrthoDB" id="848707at2759"/>